<name>A0ABY2WLI3_9FLAO</name>
<dbReference type="RefSeq" id="WP_138838152.1">
    <property type="nucleotide sequence ID" value="NZ_VCNI01000002.1"/>
</dbReference>
<sequence length="62" mass="7246">MTYKIKSLLYFCAFLISSTIYYGVEQYEEFQQQILNEEVAETQFADSLENNDSSEESLKTSK</sequence>
<keyword evidence="1" id="KW-0812">Transmembrane</keyword>
<evidence type="ECO:0000313" key="3">
    <source>
        <dbReference type="Proteomes" id="UP000751614"/>
    </source>
</evidence>
<accession>A0ABY2WLI3</accession>
<keyword evidence="3" id="KW-1185">Reference proteome</keyword>
<evidence type="ECO:0000313" key="2">
    <source>
        <dbReference type="EMBL" id="TMU55724.1"/>
    </source>
</evidence>
<protein>
    <recommendedName>
        <fullName evidence="4">Secreted protein</fullName>
    </recommendedName>
</protein>
<reference evidence="2 3" key="1">
    <citation type="submission" date="2019-05" db="EMBL/GenBank/DDBJ databases">
        <title>Flagellimonas sp. AsT0115, sp. nov., isolated from a marine red algae, Asparagopsis taxiformis.</title>
        <authorList>
            <person name="Kim J."/>
            <person name="Jeong S.E."/>
            <person name="Jeon C.O."/>
        </authorList>
    </citation>
    <scope>NUCLEOTIDE SEQUENCE [LARGE SCALE GENOMIC DNA]</scope>
    <source>
        <strain evidence="2 3">AsT0115</strain>
    </source>
</reference>
<dbReference type="Proteomes" id="UP000751614">
    <property type="component" value="Unassembled WGS sequence"/>
</dbReference>
<proteinExistence type="predicted"/>
<keyword evidence="1" id="KW-1133">Transmembrane helix</keyword>
<gene>
    <name evidence="2" type="ORF">FGG15_16305</name>
</gene>
<organism evidence="2 3">
    <name type="scientific">Flagellimonas algicola</name>
    <dbReference type="NCBI Taxonomy" id="2583815"/>
    <lineage>
        <taxon>Bacteria</taxon>
        <taxon>Pseudomonadati</taxon>
        <taxon>Bacteroidota</taxon>
        <taxon>Flavobacteriia</taxon>
        <taxon>Flavobacteriales</taxon>
        <taxon>Flavobacteriaceae</taxon>
        <taxon>Flagellimonas</taxon>
    </lineage>
</organism>
<evidence type="ECO:0000256" key="1">
    <source>
        <dbReference type="SAM" id="Phobius"/>
    </source>
</evidence>
<dbReference type="EMBL" id="VCNI01000002">
    <property type="protein sequence ID" value="TMU55724.1"/>
    <property type="molecule type" value="Genomic_DNA"/>
</dbReference>
<evidence type="ECO:0008006" key="4">
    <source>
        <dbReference type="Google" id="ProtNLM"/>
    </source>
</evidence>
<comment type="caution">
    <text evidence="2">The sequence shown here is derived from an EMBL/GenBank/DDBJ whole genome shotgun (WGS) entry which is preliminary data.</text>
</comment>
<feature type="transmembrane region" description="Helical" evidence="1">
    <location>
        <begin position="7"/>
        <end position="24"/>
    </location>
</feature>
<keyword evidence="1" id="KW-0472">Membrane</keyword>